<name>A0A4U1BRL7_9GAMM</name>
<dbReference type="RefSeq" id="WP_136861401.1">
    <property type="nucleotide sequence ID" value="NZ_SWCJ01000001.1"/>
</dbReference>
<evidence type="ECO:0000256" key="1">
    <source>
        <dbReference type="SAM" id="Coils"/>
    </source>
</evidence>
<gene>
    <name evidence="4" type="ORF">FCL42_00370</name>
</gene>
<keyword evidence="3" id="KW-0472">Membrane</keyword>
<dbReference type="EMBL" id="SWCJ01000001">
    <property type="protein sequence ID" value="TKB58253.1"/>
    <property type="molecule type" value="Genomic_DNA"/>
</dbReference>
<feature type="region of interest" description="Disordered" evidence="2">
    <location>
        <begin position="91"/>
        <end position="114"/>
    </location>
</feature>
<organism evidence="4 5">
    <name type="scientific">Ferrimonas aestuarii</name>
    <dbReference type="NCBI Taxonomy" id="2569539"/>
    <lineage>
        <taxon>Bacteria</taxon>
        <taxon>Pseudomonadati</taxon>
        <taxon>Pseudomonadota</taxon>
        <taxon>Gammaproteobacteria</taxon>
        <taxon>Alteromonadales</taxon>
        <taxon>Ferrimonadaceae</taxon>
        <taxon>Ferrimonas</taxon>
    </lineage>
</organism>
<evidence type="ECO:0000256" key="3">
    <source>
        <dbReference type="SAM" id="Phobius"/>
    </source>
</evidence>
<keyword evidence="3" id="KW-0812">Transmembrane</keyword>
<keyword evidence="5" id="KW-1185">Reference proteome</keyword>
<accession>A0A4U1BRL7</accession>
<comment type="caution">
    <text evidence="4">The sequence shown here is derived from an EMBL/GenBank/DDBJ whole genome shotgun (WGS) entry which is preliminary data.</text>
</comment>
<sequence length="114" mass="12706">MSTQLKTYLLALMTTVTCISLFWAIDKHHWALELQQDLVNEQAKSTQQQQQLESLAGELKQWRELEKKRQALRDKHQKALSSGQPQVIHTDADGVTTLATPSGGIKITGAPLEG</sequence>
<keyword evidence="3" id="KW-1133">Transmembrane helix</keyword>
<keyword evidence="1" id="KW-0175">Coiled coil</keyword>
<reference evidence="4 5" key="1">
    <citation type="submission" date="2019-04" db="EMBL/GenBank/DDBJ databases">
        <authorList>
            <person name="Hwang J.C."/>
        </authorList>
    </citation>
    <scope>NUCLEOTIDE SEQUENCE [LARGE SCALE GENOMIC DNA]</scope>
    <source>
        <strain evidence="4 5">IMCC35002</strain>
    </source>
</reference>
<evidence type="ECO:0000313" key="4">
    <source>
        <dbReference type="EMBL" id="TKB58253.1"/>
    </source>
</evidence>
<protein>
    <submittedName>
        <fullName evidence="4">Uncharacterized protein</fullName>
    </submittedName>
</protein>
<feature type="transmembrane region" description="Helical" evidence="3">
    <location>
        <begin position="7"/>
        <end position="25"/>
    </location>
</feature>
<dbReference type="AlphaFoldDB" id="A0A4U1BRL7"/>
<dbReference type="Proteomes" id="UP000305675">
    <property type="component" value="Unassembled WGS sequence"/>
</dbReference>
<evidence type="ECO:0000313" key="5">
    <source>
        <dbReference type="Proteomes" id="UP000305675"/>
    </source>
</evidence>
<proteinExistence type="predicted"/>
<evidence type="ECO:0000256" key="2">
    <source>
        <dbReference type="SAM" id="MobiDB-lite"/>
    </source>
</evidence>
<dbReference type="OrthoDB" id="6401392at2"/>
<feature type="coiled-coil region" evidence="1">
    <location>
        <begin position="45"/>
        <end position="75"/>
    </location>
</feature>